<proteinExistence type="predicted"/>
<evidence type="ECO:0000313" key="2">
    <source>
        <dbReference type="Proteomes" id="UP000245119"/>
    </source>
</evidence>
<dbReference type="Proteomes" id="UP000245119">
    <property type="component" value="Linkage Group LG6"/>
</dbReference>
<accession>A0A2T7P518</accession>
<dbReference type="EMBL" id="PZQS01000006">
    <property type="protein sequence ID" value="PVD28525.1"/>
    <property type="molecule type" value="Genomic_DNA"/>
</dbReference>
<keyword evidence="2" id="KW-1185">Reference proteome</keyword>
<reference evidence="1 2" key="1">
    <citation type="submission" date="2018-04" db="EMBL/GenBank/DDBJ databases">
        <title>The genome of golden apple snail Pomacea canaliculata provides insight into stress tolerance and invasive adaptation.</title>
        <authorList>
            <person name="Liu C."/>
            <person name="Liu B."/>
            <person name="Ren Y."/>
            <person name="Zhang Y."/>
            <person name="Wang H."/>
            <person name="Li S."/>
            <person name="Jiang F."/>
            <person name="Yin L."/>
            <person name="Zhang G."/>
            <person name="Qian W."/>
            <person name="Fan W."/>
        </authorList>
    </citation>
    <scope>NUCLEOTIDE SEQUENCE [LARGE SCALE GENOMIC DNA]</scope>
    <source>
        <strain evidence="1">SZHN2017</strain>
        <tissue evidence="1">Muscle</tissue>
    </source>
</reference>
<evidence type="ECO:0000313" key="1">
    <source>
        <dbReference type="EMBL" id="PVD28525.1"/>
    </source>
</evidence>
<gene>
    <name evidence="1" type="ORF">C0Q70_11113</name>
</gene>
<comment type="caution">
    <text evidence="1">The sequence shown here is derived from an EMBL/GenBank/DDBJ whole genome shotgun (WGS) entry which is preliminary data.</text>
</comment>
<name>A0A2T7P518_POMCA</name>
<organism evidence="1 2">
    <name type="scientific">Pomacea canaliculata</name>
    <name type="common">Golden apple snail</name>
    <dbReference type="NCBI Taxonomy" id="400727"/>
    <lineage>
        <taxon>Eukaryota</taxon>
        <taxon>Metazoa</taxon>
        <taxon>Spiralia</taxon>
        <taxon>Lophotrochozoa</taxon>
        <taxon>Mollusca</taxon>
        <taxon>Gastropoda</taxon>
        <taxon>Caenogastropoda</taxon>
        <taxon>Architaenioglossa</taxon>
        <taxon>Ampullarioidea</taxon>
        <taxon>Ampullariidae</taxon>
        <taxon>Pomacea</taxon>
    </lineage>
</organism>
<dbReference type="AlphaFoldDB" id="A0A2T7P518"/>
<sequence length="124" mass="14039">MVQMDIRGQNLHTPMLDVYQSTLANRTGTQQLDFETATLRVTHHVIATPPRGKGLVLTIDPGCRNLLWQLRSGGCSYKGMRPCDHVLLTRTAWPTLGRSCHPPLEADRYCLRSRLNFDLHERSG</sequence>
<protein>
    <submittedName>
        <fullName evidence="1">Uncharacterized protein</fullName>
    </submittedName>
</protein>